<reference evidence="1 2" key="1">
    <citation type="submission" date="2016-10" db="EMBL/GenBank/DDBJ databases">
        <authorList>
            <person name="Varghese N."/>
            <person name="Submissions S."/>
        </authorList>
    </citation>
    <scope>NUCLEOTIDE SEQUENCE [LARGE SCALE GENOMIC DNA]</scope>
    <source>
        <strain evidence="1 2">DSM 16392</strain>
    </source>
</reference>
<gene>
    <name evidence="1" type="ORF">SAMN04488518_102476</name>
</gene>
<dbReference type="EMBL" id="FOSK01000002">
    <property type="protein sequence ID" value="SFK16582.1"/>
    <property type="molecule type" value="Genomic_DNA"/>
</dbReference>
<comment type="caution">
    <text evidence="1">The sequence shown here is derived from an EMBL/GenBank/DDBJ whole genome shotgun (WGS) entry which is preliminary data.</text>
</comment>
<protein>
    <submittedName>
        <fullName evidence="1">Uncharacterized protein</fullName>
    </submittedName>
</protein>
<keyword evidence="2" id="KW-1185">Reference proteome</keyword>
<dbReference type="RefSeq" id="WP_139226339.1">
    <property type="nucleotide sequence ID" value="NZ_FOSK01000002.1"/>
</dbReference>
<dbReference type="Proteomes" id="UP000199598">
    <property type="component" value="Unassembled WGS sequence"/>
</dbReference>
<accession>A0A1I3XAC8</accession>
<proteinExistence type="predicted"/>
<sequence length="205" mass="22861">MTLPSKEYFTVFEAEARWGVPLATIAGWAEARRFRLVTSTPLVVCGAQKVCGMVELCGSDLFKMLGTAGVPARACLVHRVIPLRKKDAELLYVTCPRQGLAVQPDELWIPAADLYRFEEKHALGQCSGRSGNRGGREPKYDWEGMWAPLCVHLFTEGVPNTLNELASAMQDWFIEVSPAGEAPDMSTIRRRIQPLWQALKTAREN</sequence>
<organism evidence="1 2">
    <name type="scientific">Pseudovibrio ascidiaceicola</name>
    <dbReference type="NCBI Taxonomy" id="285279"/>
    <lineage>
        <taxon>Bacteria</taxon>
        <taxon>Pseudomonadati</taxon>
        <taxon>Pseudomonadota</taxon>
        <taxon>Alphaproteobacteria</taxon>
        <taxon>Hyphomicrobiales</taxon>
        <taxon>Stappiaceae</taxon>
        <taxon>Pseudovibrio</taxon>
    </lineage>
</organism>
<name>A0A1I3XAC8_9HYPH</name>
<evidence type="ECO:0000313" key="1">
    <source>
        <dbReference type="EMBL" id="SFK16582.1"/>
    </source>
</evidence>
<evidence type="ECO:0000313" key="2">
    <source>
        <dbReference type="Proteomes" id="UP000199598"/>
    </source>
</evidence>